<dbReference type="PANTHER" id="PTHR12001">
    <property type="entry name" value="GERANYLGERANYL PYROPHOSPHATE SYNTHASE"/>
    <property type="match status" value="1"/>
</dbReference>
<evidence type="ECO:0000256" key="3">
    <source>
        <dbReference type="ARBA" id="ARBA00022679"/>
    </source>
</evidence>
<dbReference type="SFLD" id="SFLDS00005">
    <property type="entry name" value="Isoprenoid_Synthase_Type_I"/>
    <property type="match status" value="1"/>
</dbReference>
<evidence type="ECO:0000256" key="4">
    <source>
        <dbReference type="ARBA" id="ARBA00022723"/>
    </source>
</evidence>
<keyword evidence="4" id="KW-0479">Metal-binding</keyword>
<dbReference type="GeneID" id="82891723"/>
<accession>A0ABY5UXF8</accession>
<sequence length="329" mass="36906">MENAPKITLEQIQAPIADRIRSYERYIASILHSDNAYVGSISDYILGNRGKQLRPLLVLLSAALHGEIGQRSYMGASLVEMIHTASLIHDDVVDEAYVRRGKPSVNALWHARTAVLIGDYIFARTYHVCLQNKGWDMLTEVTRSIHEVSEGELIQTEQTEKLAMTREIYYDIIYKKTAALLGACGATGAISVGADEEHVNRMREFGNNLGVAFQIKDDILDYSPMEVTGKPTGGDMRERKITLPLLYVLEQSTPAERDLLLAKLSDVRNSPDHVEYLCRAVERGGGLDHARQCMAEYRDKALAFLEGYPDSDVLRSLRLFADFVLSRDK</sequence>
<evidence type="ECO:0000313" key="7">
    <source>
        <dbReference type="EMBL" id="UWN56647.1"/>
    </source>
</evidence>
<proteinExistence type="inferred from homology"/>
<reference evidence="7" key="1">
    <citation type="journal article" date="2022" name="Cell">
        <title>Design, construction, and in vivo augmentation of a complex gut microbiome.</title>
        <authorList>
            <person name="Cheng A.G."/>
            <person name="Ho P.Y."/>
            <person name="Aranda-Diaz A."/>
            <person name="Jain S."/>
            <person name="Yu F.B."/>
            <person name="Meng X."/>
            <person name="Wang M."/>
            <person name="Iakiviak M."/>
            <person name="Nagashima K."/>
            <person name="Zhao A."/>
            <person name="Murugkar P."/>
            <person name="Patil A."/>
            <person name="Atabakhsh K."/>
            <person name="Weakley A."/>
            <person name="Yan J."/>
            <person name="Brumbaugh A.R."/>
            <person name="Higginbottom S."/>
            <person name="Dimas A."/>
            <person name="Shiver A.L."/>
            <person name="Deutschbauer A."/>
            <person name="Neff N."/>
            <person name="Sonnenburg J.L."/>
            <person name="Huang K.C."/>
            <person name="Fischbach M.A."/>
        </authorList>
    </citation>
    <scope>NUCLEOTIDE SEQUENCE</scope>
    <source>
        <strain evidence="7">AP11</strain>
    </source>
</reference>
<dbReference type="Gene3D" id="1.10.600.10">
    <property type="entry name" value="Farnesyl Diphosphate Synthase"/>
    <property type="match status" value="1"/>
</dbReference>
<evidence type="ECO:0000256" key="2">
    <source>
        <dbReference type="ARBA" id="ARBA00006706"/>
    </source>
</evidence>
<dbReference type="Pfam" id="PF00348">
    <property type="entry name" value="polyprenyl_synt"/>
    <property type="match status" value="1"/>
</dbReference>
<comment type="cofactor">
    <cofactor evidence="1">
        <name>Mg(2+)</name>
        <dbReference type="ChEBI" id="CHEBI:18420"/>
    </cofactor>
</comment>
<keyword evidence="3 6" id="KW-0808">Transferase</keyword>
<dbReference type="InterPro" id="IPR000092">
    <property type="entry name" value="Polyprenyl_synt"/>
</dbReference>
<keyword evidence="5" id="KW-0460">Magnesium</keyword>
<keyword evidence="8" id="KW-1185">Reference proteome</keyword>
<dbReference type="InterPro" id="IPR033749">
    <property type="entry name" value="Polyprenyl_synt_CS"/>
</dbReference>
<dbReference type="PROSITE" id="PS00723">
    <property type="entry name" value="POLYPRENYL_SYNTHASE_1"/>
    <property type="match status" value="1"/>
</dbReference>
<dbReference type="Proteomes" id="UP001059295">
    <property type="component" value="Chromosome"/>
</dbReference>
<dbReference type="PANTHER" id="PTHR12001:SF69">
    <property type="entry name" value="ALL TRANS-POLYPRENYL-DIPHOSPHATE SYNTHASE PDSS1"/>
    <property type="match status" value="1"/>
</dbReference>
<comment type="similarity">
    <text evidence="2 6">Belongs to the FPP/GGPP synthase family.</text>
</comment>
<evidence type="ECO:0000256" key="5">
    <source>
        <dbReference type="ARBA" id="ARBA00022842"/>
    </source>
</evidence>
<dbReference type="PROSITE" id="PS00444">
    <property type="entry name" value="POLYPRENYL_SYNTHASE_2"/>
    <property type="match status" value="1"/>
</dbReference>
<protein>
    <submittedName>
        <fullName evidence="7">Polyprenyl synthetase family protein</fullName>
    </submittedName>
</protein>
<dbReference type="SUPFAM" id="SSF48576">
    <property type="entry name" value="Terpenoid synthases"/>
    <property type="match status" value="1"/>
</dbReference>
<dbReference type="CDD" id="cd00685">
    <property type="entry name" value="Trans_IPPS_HT"/>
    <property type="match status" value="1"/>
</dbReference>
<evidence type="ECO:0000256" key="1">
    <source>
        <dbReference type="ARBA" id="ARBA00001946"/>
    </source>
</evidence>
<gene>
    <name evidence="7" type="ORF">NQ491_08275</name>
</gene>
<organism evidence="7 8">
    <name type="scientific">Alistipes ihumii AP11</name>
    <dbReference type="NCBI Taxonomy" id="1211813"/>
    <lineage>
        <taxon>Bacteria</taxon>
        <taxon>Pseudomonadati</taxon>
        <taxon>Bacteroidota</taxon>
        <taxon>Bacteroidia</taxon>
        <taxon>Bacteroidales</taxon>
        <taxon>Rikenellaceae</taxon>
        <taxon>Alistipes</taxon>
    </lineage>
</organism>
<dbReference type="EMBL" id="CP102294">
    <property type="protein sequence ID" value="UWN56647.1"/>
    <property type="molecule type" value="Genomic_DNA"/>
</dbReference>
<name>A0ABY5UXF8_9BACT</name>
<dbReference type="InterPro" id="IPR008949">
    <property type="entry name" value="Isoprenoid_synthase_dom_sf"/>
</dbReference>
<dbReference type="RefSeq" id="WP_019246644.1">
    <property type="nucleotide sequence ID" value="NZ_CAPH01000018.1"/>
</dbReference>
<evidence type="ECO:0000313" key="8">
    <source>
        <dbReference type="Proteomes" id="UP001059295"/>
    </source>
</evidence>
<evidence type="ECO:0000256" key="6">
    <source>
        <dbReference type="RuleBase" id="RU004466"/>
    </source>
</evidence>